<dbReference type="Proteomes" id="UP000245533">
    <property type="component" value="Unassembled WGS sequence"/>
</dbReference>
<reference evidence="2 3" key="1">
    <citation type="submission" date="2018-05" db="EMBL/GenBank/DDBJ databases">
        <title>Rhodohalobacter halophilus gen. nov., sp. nov., a moderately halophilic member of the family Balneolaceae.</title>
        <authorList>
            <person name="Liu Z.-W."/>
        </authorList>
    </citation>
    <scope>NUCLEOTIDE SEQUENCE [LARGE SCALE GENOMIC DNA]</scope>
    <source>
        <strain evidence="2 3">8A47</strain>
    </source>
</reference>
<sequence length="244" mass="27759">MIFLHGWLHSGRVWKDIAEHFSSAFTTFEVDLPGFGKSSPIQPQNVTMTSYAEYIYHFINEVTNHTQKPVIVADSLSAILCLHILSNHKFKFRHLFLLGCPSDGLPNYIPALSKFIQLNWILRALRGLPDRVLKIFVKDLNVITLWNRSIDANPLIYSIKNVDPQSAHNLLAIMLEPYSPEINYPTSKITLLRGQYDRLAKPKTLEKLSAHLNDAPIIEIPDSGHSVMLENPLKLIECISNHLE</sequence>
<dbReference type="Pfam" id="PF00561">
    <property type="entry name" value="Abhydrolase_1"/>
    <property type="match status" value="1"/>
</dbReference>
<dbReference type="PANTHER" id="PTHR43194:SF5">
    <property type="entry name" value="PIMELOYL-[ACYL-CARRIER PROTEIN] METHYL ESTER ESTERASE"/>
    <property type="match status" value="1"/>
</dbReference>
<keyword evidence="3" id="KW-1185">Reference proteome</keyword>
<dbReference type="PANTHER" id="PTHR43194">
    <property type="entry name" value="HYDROLASE ALPHA/BETA FOLD FAMILY"/>
    <property type="match status" value="1"/>
</dbReference>
<protein>
    <recommendedName>
        <fullName evidence="1">AB hydrolase-1 domain-containing protein</fullName>
    </recommendedName>
</protein>
<organism evidence="2 3">
    <name type="scientific">Rhodohalobacter mucosus</name>
    <dbReference type="NCBI Taxonomy" id="2079485"/>
    <lineage>
        <taxon>Bacteria</taxon>
        <taxon>Pseudomonadati</taxon>
        <taxon>Balneolota</taxon>
        <taxon>Balneolia</taxon>
        <taxon>Balneolales</taxon>
        <taxon>Balneolaceae</taxon>
        <taxon>Rhodohalobacter</taxon>
    </lineage>
</organism>
<dbReference type="AlphaFoldDB" id="A0A316TSN9"/>
<dbReference type="InterPro" id="IPR050228">
    <property type="entry name" value="Carboxylesterase_BioH"/>
</dbReference>
<dbReference type="InterPro" id="IPR029058">
    <property type="entry name" value="AB_hydrolase_fold"/>
</dbReference>
<dbReference type="SUPFAM" id="SSF53474">
    <property type="entry name" value="alpha/beta-Hydrolases"/>
    <property type="match status" value="1"/>
</dbReference>
<proteinExistence type="predicted"/>
<feature type="domain" description="AB hydrolase-1" evidence="1">
    <location>
        <begin position="1"/>
        <end position="232"/>
    </location>
</feature>
<accession>A0A316TSN9</accession>
<evidence type="ECO:0000313" key="2">
    <source>
        <dbReference type="EMBL" id="PWN06359.1"/>
    </source>
</evidence>
<dbReference type="InterPro" id="IPR000073">
    <property type="entry name" value="AB_hydrolase_1"/>
</dbReference>
<evidence type="ECO:0000259" key="1">
    <source>
        <dbReference type="Pfam" id="PF00561"/>
    </source>
</evidence>
<comment type="caution">
    <text evidence="2">The sequence shown here is derived from an EMBL/GenBank/DDBJ whole genome shotgun (WGS) entry which is preliminary data.</text>
</comment>
<name>A0A316TSN9_9BACT</name>
<dbReference type="OrthoDB" id="252464at2"/>
<dbReference type="Gene3D" id="3.40.50.1820">
    <property type="entry name" value="alpha/beta hydrolase"/>
    <property type="match status" value="1"/>
</dbReference>
<dbReference type="EMBL" id="QGGB01000007">
    <property type="protein sequence ID" value="PWN06359.1"/>
    <property type="molecule type" value="Genomic_DNA"/>
</dbReference>
<evidence type="ECO:0000313" key="3">
    <source>
        <dbReference type="Proteomes" id="UP000245533"/>
    </source>
</evidence>
<dbReference type="RefSeq" id="WP_109647152.1">
    <property type="nucleotide sequence ID" value="NZ_QGGB01000007.1"/>
</dbReference>
<gene>
    <name evidence="2" type="ORF">DDZ15_11095</name>
</gene>